<dbReference type="InterPro" id="IPR048871">
    <property type="entry name" value="PH_7_bact"/>
</dbReference>
<proteinExistence type="predicted"/>
<dbReference type="EMBL" id="QXWK01000046">
    <property type="protein sequence ID" value="NBH62968.1"/>
    <property type="molecule type" value="Genomic_DNA"/>
</dbReference>
<evidence type="ECO:0000259" key="3">
    <source>
        <dbReference type="Pfam" id="PF20794"/>
    </source>
</evidence>
<protein>
    <recommendedName>
        <fullName evidence="3">Bacterial PH domain-containing protein</fullName>
    </recommendedName>
</protein>
<organism evidence="4 5">
    <name type="scientific">Anaerotruncus colihominis</name>
    <dbReference type="NCBI Taxonomy" id="169435"/>
    <lineage>
        <taxon>Bacteria</taxon>
        <taxon>Bacillati</taxon>
        <taxon>Bacillota</taxon>
        <taxon>Clostridia</taxon>
        <taxon>Eubacteriales</taxon>
        <taxon>Oscillospiraceae</taxon>
        <taxon>Anaerotruncus</taxon>
    </lineage>
</organism>
<sequence length="168" mass="19678">MVYKGIVKTRTPSRRMLLLAGCILLLYVEFTSKQYFYIPLTVLLFMAVFHRKEHIVSEKGVDIKYSLFGMTSLNRWTWDEITAMQPDFIKSRPNANLLIEKGSTIRKFLFTPADCQAVMEMAAKMNPDIFIDSFTAEEQEQMEKEKIKRQQQLREQKAKARKAKKSQK</sequence>
<keyword evidence="2" id="KW-0472">Membrane</keyword>
<gene>
    <name evidence="4" type="ORF">D0435_15100</name>
</gene>
<evidence type="ECO:0000256" key="2">
    <source>
        <dbReference type="SAM" id="Phobius"/>
    </source>
</evidence>
<keyword evidence="5" id="KW-1185">Reference proteome</keyword>
<evidence type="ECO:0000256" key="1">
    <source>
        <dbReference type="SAM" id="MobiDB-lite"/>
    </source>
</evidence>
<dbReference type="AlphaFoldDB" id="A0A845QSI1"/>
<name>A0A845QSI1_9FIRM</name>
<dbReference type="Proteomes" id="UP000446866">
    <property type="component" value="Unassembled WGS sequence"/>
</dbReference>
<dbReference type="RefSeq" id="WP_160203247.1">
    <property type="nucleotide sequence ID" value="NZ_QXWK01000046.1"/>
</dbReference>
<feature type="compositionally biased region" description="Basic and acidic residues" evidence="1">
    <location>
        <begin position="141"/>
        <end position="158"/>
    </location>
</feature>
<evidence type="ECO:0000313" key="4">
    <source>
        <dbReference type="EMBL" id="NBH62968.1"/>
    </source>
</evidence>
<keyword evidence="2" id="KW-0812">Transmembrane</keyword>
<accession>A0A845QSI1</accession>
<keyword evidence="2" id="KW-1133">Transmembrane helix</keyword>
<feature type="compositionally biased region" description="Basic residues" evidence="1">
    <location>
        <begin position="159"/>
        <end position="168"/>
    </location>
</feature>
<dbReference type="Pfam" id="PF20794">
    <property type="entry name" value="bPH_7"/>
    <property type="match status" value="1"/>
</dbReference>
<feature type="region of interest" description="Disordered" evidence="1">
    <location>
        <begin position="141"/>
        <end position="168"/>
    </location>
</feature>
<comment type="caution">
    <text evidence="4">The sequence shown here is derived from an EMBL/GenBank/DDBJ whole genome shotgun (WGS) entry which is preliminary data.</text>
</comment>
<feature type="domain" description="Bacterial PH" evidence="3">
    <location>
        <begin position="3"/>
        <end position="132"/>
    </location>
</feature>
<evidence type="ECO:0000313" key="5">
    <source>
        <dbReference type="Proteomes" id="UP000446866"/>
    </source>
</evidence>
<reference evidence="4 5" key="1">
    <citation type="submission" date="2018-08" db="EMBL/GenBank/DDBJ databases">
        <title>Murine metabolic-syndrome-specific gut microbial biobank.</title>
        <authorList>
            <person name="Liu C."/>
        </authorList>
    </citation>
    <scope>NUCLEOTIDE SEQUENCE [LARGE SCALE GENOMIC DNA]</scope>
    <source>
        <strain evidence="4 5">28</strain>
    </source>
</reference>
<feature type="transmembrane region" description="Helical" evidence="2">
    <location>
        <begin position="12"/>
        <end position="28"/>
    </location>
</feature>